<evidence type="ECO:0000259" key="1">
    <source>
        <dbReference type="Pfam" id="PF13556"/>
    </source>
</evidence>
<dbReference type="InterPro" id="IPR025736">
    <property type="entry name" value="PucR_C-HTH_dom"/>
</dbReference>
<dbReference type="RefSeq" id="WP_179122278.1">
    <property type="nucleotide sequence ID" value="NZ_FUYH01000018.1"/>
</dbReference>
<organism evidence="2 3">
    <name type="scientific">Caloramator quimbayensis</name>
    <dbReference type="NCBI Taxonomy" id="1147123"/>
    <lineage>
        <taxon>Bacteria</taxon>
        <taxon>Bacillati</taxon>
        <taxon>Bacillota</taxon>
        <taxon>Clostridia</taxon>
        <taxon>Eubacteriales</taxon>
        <taxon>Clostridiaceae</taxon>
        <taxon>Caloramator</taxon>
    </lineage>
</organism>
<sequence length="309" mass="35761">MGFCEGIEKALKCNIGIYDLKGNIICGSNIGFCYTDDILYRDNLTYIRCDRIIISADCLLSQDAISLIRLISSYERGKEAAVFVQPLEYILKNDVSYESLIGRYEGYTSLYIKCTEDVEDVLFNIYSGYDVEIIKDESGIYLIKKFEDVENEANSIINGIWDERGINIIIGSGRIVKDKYTIKHSFEDAKLSAMLAEKLGFKNGYFIYEKMVIYDLINSLDRNDLEKLYDGIYDGFFDVIRDRELINTAEEFLKCDLNISEAARRLYIHRNTLLYRIEKIKSFTGLDIKSFEEAMVFKLLLTIYRLKSK</sequence>
<protein>
    <submittedName>
        <fullName evidence="2">PucR C-terminal helix-turn-helix domain-containing protein</fullName>
    </submittedName>
</protein>
<accession>A0A1T4Y1K5</accession>
<dbReference type="STRING" id="1147123.SAMN05443428_11810"/>
<dbReference type="InterPro" id="IPR042070">
    <property type="entry name" value="PucR_C-HTH_sf"/>
</dbReference>
<reference evidence="3" key="1">
    <citation type="submission" date="2017-02" db="EMBL/GenBank/DDBJ databases">
        <authorList>
            <person name="Varghese N."/>
            <person name="Submissions S."/>
        </authorList>
    </citation>
    <scope>NUCLEOTIDE SEQUENCE [LARGE SCALE GENOMIC DNA]</scope>
    <source>
        <strain evidence="3">USBA 833</strain>
    </source>
</reference>
<dbReference type="AlphaFoldDB" id="A0A1T4Y1K5"/>
<dbReference type="PANTHER" id="PTHR33744:SF15">
    <property type="entry name" value="CARBOHYDRATE DIACID REGULATOR"/>
    <property type="match status" value="1"/>
</dbReference>
<dbReference type="PANTHER" id="PTHR33744">
    <property type="entry name" value="CARBOHYDRATE DIACID REGULATOR"/>
    <property type="match status" value="1"/>
</dbReference>
<evidence type="ECO:0000313" key="2">
    <source>
        <dbReference type="EMBL" id="SKA95358.1"/>
    </source>
</evidence>
<dbReference type="Pfam" id="PF13556">
    <property type="entry name" value="HTH_30"/>
    <property type="match status" value="1"/>
</dbReference>
<proteinExistence type="predicted"/>
<feature type="domain" description="PucR C-terminal helix-turn-helix" evidence="1">
    <location>
        <begin position="245"/>
        <end position="301"/>
    </location>
</feature>
<gene>
    <name evidence="2" type="ORF">SAMN05443428_11810</name>
</gene>
<dbReference type="InterPro" id="IPR051448">
    <property type="entry name" value="CdaR-like_regulators"/>
</dbReference>
<keyword evidence="3" id="KW-1185">Reference proteome</keyword>
<dbReference type="SUPFAM" id="SSF46689">
    <property type="entry name" value="Homeodomain-like"/>
    <property type="match status" value="1"/>
</dbReference>
<dbReference type="InterPro" id="IPR009057">
    <property type="entry name" value="Homeodomain-like_sf"/>
</dbReference>
<name>A0A1T4Y1K5_9CLOT</name>
<dbReference type="Proteomes" id="UP000190105">
    <property type="component" value="Unassembled WGS sequence"/>
</dbReference>
<evidence type="ECO:0000313" key="3">
    <source>
        <dbReference type="Proteomes" id="UP000190105"/>
    </source>
</evidence>
<dbReference type="EMBL" id="FUYH01000018">
    <property type="protein sequence ID" value="SKA95358.1"/>
    <property type="molecule type" value="Genomic_DNA"/>
</dbReference>
<dbReference type="Gene3D" id="1.10.10.2840">
    <property type="entry name" value="PucR C-terminal helix-turn-helix domain"/>
    <property type="match status" value="1"/>
</dbReference>